<dbReference type="InterPro" id="IPR028082">
    <property type="entry name" value="Peripla_BP_I"/>
</dbReference>
<dbReference type="Pfam" id="PF13458">
    <property type="entry name" value="Peripla_BP_6"/>
    <property type="match status" value="1"/>
</dbReference>
<sequence length="399" mass="44197">MAFKRCYLVFSFLVLVLWCQTGFAEIIKIGEINPLSGKFAKQGLEIHQGVMVAVAEANASGGIGGRLLELVSRDDQSRPDVAISRAEELCGWEKVVALTGGYVDALVGPIGAVAQKYRIPYVASASLQKALVELENPYFFRVSHLKGFVEPLCEFLVERLRPRRLAILHAATPGSTELARDLELCLKTRGLNARLVEKFRPGTPDFIPLISKLAHLDIDVIVSGGFSPDHILFVRQLKESNVAPKAYIGPFGIAYESFIQALGQDADYLYSTCAWDSEFTLPGTESASKNFIERFHRMFNRQPNTTNMHGYTSTRALIAAMGKVSLSGQSLTGANIRQALTAIDLTLPMERLVFNQMGDPQNYRHVIVQIQNGRLVVVHPPQRATGTDIYPAPHWEQRK</sequence>
<dbReference type="AlphaFoldDB" id="A0A8J6P215"/>
<dbReference type="Gene3D" id="3.40.50.2300">
    <property type="match status" value="2"/>
</dbReference>
<dbReference type="PRINTS" id="PR00337">
    <property type="entry name" value="LEUILEVALBP"/>
</dbReference>
<protein>
    <submittedName>
        <fullName evidence="6">ABC transporter substrate-binding protein</fullName>
    </submittedName>
</protein>
<evidence type="ECO:0000313" key="7">
    <source>
        <dbReference type="Proteomes" id="UP000605201"/>
    </source>
</evidence>
<organism evidence="6 7">
    <name type="scientific">Candidatus Desulfatibia vada</name>
    <dbReference type="NCBI Taxonomy" id="2841696"/>
    <lineage>
        <taxon>Bacteria</taxon>
        <taxon>Pseudomonadati</taxon>
        <taxon>Thermodesulfobacteriota</taxon>
        <taxon>Desulfobacteria</taxon>
        <taxon>Desulfobacterales</taxon>
        <taxon>Desulfobacterales incertae sedis</taxon>
        <taxon>Candidatus Desulfatibia</taxon>
    </lineage>
</organism>
<dbReference type="PANTHER" id="PTHR47151">
    <property type="entry name" value="LEU/ILE/VAL-BINDING ABC TRANSPORTER SUBUNIT"/>
    <property type="match status" value="1"/>
</dbReference>
<feature type="domain" description="Leucine-binding protein" evidence="5">
    <location>
        <begin position="27"/>
        <end position="355"/>
    </location>
</feature>
<name>A0A8J6P215_9BACT</name>
<keyword evidence="3" id="KW-0732">Signal</keyword>
<evidence type="ECO:0000256" key="3">
    <source>
        <dbReference type="ARBA" id="ARBA00022729"/>
    </source>
</evidence>
<evidence type="ECO:0000259" key="5">
    <source>
        <dbReference type="Pfam" id="PF13458"/>
    </source>
</evidence>
<dbReference type="GO" id="GO:0006865">
    <property type="term" value="P:amino acid transport"/>
    <property type="evidence" value="ECO:0007669"/>
    <property type="project" value="UniProtKB-KW"/>
</dbReference>
<dbReference type="PANTHER" id="PTHR47151:SF2">
    <property type="entry name" value="AMINO ACID BINDING PROTEIN"/>
    <property type="match status" value="1"/>
</dbReference>
<accession>A0A8J6P215</accession>
<evidence type="ECO:0000256" key="4">
    <source>
        <dbReference type="ARBA" id="ARBA00022970"/>
    </source>
</evidence>
<proteinExistence type="inferred from homology"/>
<keyword evidence="2" id="KW-0813">Transport</keyword>
<dbReference type="InterPro" id="IPR028081">
    <property type="entry name" value="Leu-bd"/>
</dbReference>
<gene>
    <name evidence="6" type="ORF">H8D96_07150</name>
</gene>
<reference evidence="6 7" key="1">
    <citation type="submission" date="2020-08" db="EMBL/GenBank/DDBJ databases">
        <title>Bridging the membrane lipid divide: bacteria of the FCB group superphylum have the potential to synthesize archaeal ether lipids.</title>
        <authorList>
            <person name="Villanueva L."/>
            <person name="Von Meijenfeldt F.A.B."/>
            <person name="Westbye A.B."/>
            <person name="Yadav S."/>
            <person name="Hopmans E.C."/>
            <person name="Dutilh B.E."/>
            <person name="Sinninghe Damste J.S."/>
        </authorList>
    </citation>
    <scope>NUCLEOTIDE SEQUENCE [LARGE SCALE GENOMIC DNA]</scope>
    <source>
        <strain evidence="6">NIOZ-UU17</strain>
    </source>
</reference>
<dbReference type="InterPro" id="IPR000709">
    <property type="entry name" value="Leu_Ile_Val-bd"/>
</dbReference>
<comment type="caution">
    <text evidence="6">The sequence shown here is derived from an EMBL/GenBank/DDBJ whole genome shotgun (WGS) entry which is preliminary data.</text>
</comment>
<keyword evidence="4" id="KW-0029">Amino-acid transport</keyword>
<dbReference type="EMBL" id="JACNIG010000163">
    <property type="protein sequence ID" value="MBC8431682.1"/>
    <property type="molecule type" value="Genomic_DNA"/>
</dbReference>
<dbReference type="SUPFAM" id="SSF53822">
    <property type="entry name" value="Periplasmic binding protein-like I"/>
    <property type="match status" value="1"/>
</dbReference>
<evidence type="ECO:0000256" key="2">
    <source>
        <dbReference type="ARBA" id="ARBA00022448"/>
    </source>
</evidence>
<evidence type="ECO:0000256" key="1">
    <source>
        <dbReference type="ARBA" id="ARBA00010062"/>
    </source>
</evidence>
<dbReference type="Proteomes" id="UP000605201">
    <property type="component" value="Unassembled WGS sequence"/>
</dbReference>
<evidence type="ECO:0000313" key="6">
    <source>
        <dbReference type="EMBL" id="MBC8431682.1"/>
    </source>
</evidence>
<comment type="similarity">
    <text evidence="1">Belongs to the leucine-binding protein family.</text>
</comment>